<proteinExistence type="predicted"/>
<sequence length="268" mass="29889">MRTDEDERRAHAVYRHMALVDFADDLRLGLNLGFYRTFAVPSIAAVLTGTGKMVSRPRVRAKATGELMYTLIEHGLDTPRGRAAIDALNRLHARLQVGQEEFVYVLAAFCVAPLRWIDAHSWRRTTEEEKDAAHRFYAGLADRMELTGVPGSYADFARWMDDYEERVFARTEDGQRLYGATQELLTDRFPGALAPVVRMASNALLDDRLRAAFAARRPAWPVRGLVGVGLALRRAGQRRAARATAHRRPTVVDPAAPSSTDKAASDRA</sequence>
<feature type="compositionally biased region" description="Basic residues" evidence="1">
    <location>
        <begin position="239"/>
        <end position="249"/>
    </location>
</feature>
<feature type="region of interest" description="Disordered" evidence="1">
    <location>
        <begin position="239"/>
        <end position="268"/>
    </location>
</feature>
<dbReference type="PANTHER" id="PTHR36124">
    <property type="match status" value="1"/>
</dbReference>
<dbReference type="EMBL" id="BAAAKV010000020">
    <property type="protein sequence ID" value="GAA1168086.1"/>
    <property type="molecule type" value="Genomic_DNA"/>
</dbReference>
<dbReference type="PANTHER" id="PTHR36124:SF1">
    <property type="entry name" value="ER-BOUND OXYGENASE MPAB_MPAB'_RUBBER OXYGENASE CATALYTIC DOMAIN-CONTAINING PROTEIN"/>
    <property type="match status" value="1"/>
</dbReference>
<name>A0ABP4FG67_9ACTN</name>
<protein>
    <submittedName>
        <fullName evidence="2">Oxygenase MpaB family protein</fullName>
    </submittedName>
</protein>
<gene>
    <name evidence="2" type="ORF">GCM10009654_26550</name>
</gene>
<accession>A0ABP4FG67</accession>
<comment type="caution">
    <text evidence="2">The sequence shown here is derived from an EMBL/GenBank/DDBJ whole genome shotgun (WGS) entry which is preliminary data.</text>
</comment>
<evidence type="ECO:0000313" key="3">
    <source>
        <dbReference type="Proteomes" id="UP001501371"/>
    </source>
</evidence>
<evidence type="ECO:0000256" key="1">
    <source>
        <dbReference type="SAM" id="MobiDB-lite"/>
    </source>
</evidence>
<keyword evidence="3" id="KW-1185">Reference proteome</keyword>
<reference evidence="3" key="1">
    <citation type="journal article" date="2019" name="Int. J. Syst. Evol. Microbiol.">
        <title>The Global Catalogue of Microorganisms (GCM) 10K type strain sequencing project: providing services to taxonomists for standard genome sequencing and annotation.</title>
        <authorList>
            <consortium name="The Broad Institute Genomics Platform"/>
            <consortium name="The Broad Institute Genome Sequencing Center for Infectious Disease"/>
            <person name="Wu L."/>
            <person name="Ma J."/>
        </authorList>
    </citation>
    <scope>NUCLEOTIDE SEQUENCE [LARGE SCALE GENOMIC DNA]</scope>
    <source>
        <strain evidence="3">JCM 12696</strain>
    </source>
</reference>
<evidence type="ECO:0000313" key="2">
    <source>
        <dbReference type="EMBL" id="GAA1168086.1"/>
    </source>
</evidence>
<dbReference type="RefSeq" id="WP_344274932.1">
    <property type="nucleotide sequence ID" value="NZ_BAAAKV010000020.1"/>
</dbReference>
<organism evidence="2 3">
    <name type="scientific">Streptomyces hebeiensis</name>
    <dbReference type="NCBI Taxonomy" id="229486"/>
    <lineage>
        <taxon>Bacteria</taxon>
        <taxon>Bacillati</taxon>
        <taxon>Actinomycetota</taxon>
        <taxon>Actinomycetes</taxon>
        <taxon>Kitasatosporales</taxon>
        <taxon>Streptomycetaceae</taxon>
        <taxon>Streptomyces</taxon>
    </lineage>
</organism>
<dbReference type="Proteomes" id="UP001501371">
    <property type="component" value="Unassembled WGS sequence"/>
</dbReference>
<dbReference type="InterPro" id="IPR046366">
    <property type="entry name" value="MPAB"/>
</dbReference>